<evidence type="ECO:0000313" key="3">
    <source>
        <dbReference type="EMBL" id="CAE0360935.1"/>
    </source>
</evidence>
<feature type="coiled-coil region" evidence="1">
    <location>
        <begin position="196"/>
        <end position="223"/>
    </location>
</feature>
<sequence length="508" mass="59566">MKIKQLSFVVLRWTFLSLGLIVYTTREHWPYAVEIYFAEYAKLVKTTTAESNHTANASCSVVAEELTMDDEVNETVAADLAVAQKLHKSIREVHQGMSATIKKLSETHEENQQLWIELTAEVALLDILFKRHHWLFSQVSEAVDSLSSDHDNTKLIYQETRDSALTVEEEIHRGVQVAALLASTKTQVEIVNQSQAKEMRTQRELKEKDVKRLEAAVPREERELQLRVTRSSWANAERQPGTTAEGRLNVTALRLALLSHTKKIWIHSGWEHVRVQLAADWRAYLQKSYTLWKLRRARDWQWHRTNTPMLIEVERRLYSFNQACINHGIYLEVLFNIAMIIADQCLQLLSELKVCFLAVWNEIDQTFGLTEVIEACLFKFWTFLQSAFVKLLLLIEFVFIEIYVRIQNSPYTPPLIRSHADLFIYFFLALPFLIWLLRFFLFLPRRLLCSYIADLAWIGRTCYFFFGVILLWRLPRKFYRHILLPVCKEARQSFIILSSLSFFDLFNH</sequence>
<gene>
    <name evidence="3" type="ORF">ALAG00032_LOCUS1667</name>
</gene>
<reference evidence="3" key="1">
    <citation type="submission" date="2021-01" db="EMBL/GenBank/DDBJ databases">
        <authorList>
            <person name="Corre E."/>
            <person name="Pelletier E."/>
            <person name="Niang G."/>
            <person name="Scheremetjew M."/>
            <person name="Finn R."/>
            <person name="Kale V."/>
            <person name="Holt S."/>
            <person name="Cochrane G."/>
            <person name="Meng A."/>
            <person name="Brown T."/>
            <person name="Cohen L."/>
        </authorList>
    </citation>
    <scope>NUCLEOTIDE SEQUENCE</scope>
    <source>
        <strain evidence="3">CCMP1510</strain>
    </source>
</reference>
<proteinExistence type="predicted"/>
<accession>A0A7S3JRI0</accession>
<dbReference type="AlphaFoldDB" id="A0A7S3JRI0"/>
<keyword evidence="1" id="KW-0175">Coiled coil</keyword>
<evidence type="ECO:0000256" key="2">
    <source>
        <dbReference type="SAM" id="Phobius"/>
    </source>
</evidence>
<organism evidence="3">
    <name type="scientific">Aureoumbra lagunensis</name>
    <dbReference type="NCBI Taxonomy" id="44058"/>
    <lineage>
        <taxon>Eukaryota</taxon>
        <taxon>Sar</taxon>
        <taxon>Stramenopiles</taxon>
        <taxon>Ochrophyta</taxon>
        <taxon>Pelagophyceae</taxon>
        <taxon>Pelagomonadales</taxon>
        <taxon>Aureoumbra</taxon>
    </lineage>
</organism>
<feature type="transmembrane region" description="Helical" evidence="2">
    <location>
        <begin position="380"/>
        <end position="402"/>
    </location>
</feature>
<keyword evidence="2" id="KW-1133">Transmembrane helix</keyword>
<feature type="transmembrane region" description="Helical" evidence="2">
    <location>
        <begin position="422"/>
        <end position="443"/>
    </location>
</feature>
<feature type="transmembrane region" description="Helical" evidence="2">
    <location>
        <begin position="455"/>
        <end position="474"/>
    </location>
</feature>
<evidence type="ECO:0000256" key="1">
    <source>
        <dbReference type="SAM" id="Coils"/>
    </source>
</evidence>
<name>A0A7S3JRI0_9STRA</name>
<keyword evidence="2" id="KW-0812">Transmembrane</keyword>
<keyword evidence="2" id="KW-0472">Membrane</keyword>
<protein>
    <submittedName>
        <fullName evidence="3">Uncharacterized protein</fullName>
    </submittedName>
</protein>
<dbReference type="EMBL" id="HBIJ01002437">
    <property type="protein sequence ID" value="CAE0360935.1"/>
    <property type="molecule type" value="Transcribed_RNA"/>
</dbReference>